<dbReference type="GO" id="GO:0016787">
    <property type="term" value="F:hydrolase activity"/>
    <property type="evidence" value="ECO:0007669"/>
    <property type="project" value="UniProtKB-KW"/>
</dbReference>
<comment type="caution">
    <text evidence="2">The sequence shown here is derived from an EMBL/GenBank/DDBJ whole genome shotgun (WGS) entry which is preliminary data.</text>
</comment>
<evidence type="ECO:0000313" key="3">
    <source>
        <dbReference type="Proteomes" id="UP000219947"/>
    </source>
</evidence>
<dbReference type="Pfam" id="PF01863">
    <property type="entry name" value="YgjP-like"/>
    <property type="match status" value="1"/>
</dbReference>
<dbReference type="AlphaFoldDB" id="A0A2A8D929"/>
<dbReference type="InterPro" id="IPR053136">
    <property type="entry name" value="UTP_pyrophosphatase-like"/>
</dbReference>
<dbReference type="Gene3D" id="3.30.2010.10">
    <property type="entry name" value="Metalloproteases ('zincins'), catalytic domain"/>
    <property type="match status" value="1"/>
</dbReference>
<dbReference type="Proteomes" id="UP000219947">
    <property type="component" value="Unassembled WGS sequence"/>
</dbReference>
<keyword evidence="3" id="KW-1185">Reference proteome</keyword>
<gene>
    <name evidence="2" type="ORF">CRM92_03450</name>
</gene>
<sequence length="196" mass="22652">MMARQKVRQHHEVIPATVSAPEILVVRSSRRRRTVSAQPQEDGSIRLLVPGASTDAQIREYLESLIPRVQRKQRETSRRRRIFASDDYLTERARALAARHLSELVPEKFPNSIRWVSNQRKRWGSATPTQGTIRISDDLQGAPEYVVDSVVYHELCHFVELHHNARFRTLEARFPDLDKARAFLAGMEFIRAQTTN</sequence>
<dbReference type="PANTHER" id="PTHR30399">
    <property type="entry name" value="UNCHARACTERIZED PROTEIN YGJP"/>
    <property type="match status" value="1"/>
</dbReference>
<dbReference type="PANTHER" id="PTHR30399:SF1">
    <property type="entry name" value="UTP PYROPHOSPHATASE"/>
    <property type="match status" value="1"/>
</dbReference>
<dbReference type="RefSeq" id="WP_098042372.1">
    <property type="nucleotide sequence ID" value="NZ_PDEV01000001.1"/>
</dbReference>
<dbReference type="InterPro" id="IPR002725">
    <property type="entry name" value="YgjP-like_metallopeptidase"/>
</dbReference>
<evidence type="ECO:0000259" key="1">
    <source>
        <dbReference type="Pfam" id="PF01863"/>
    </source>
</evidence>
<accession>A0A2A8D929</accession>
<name>A0A2A8D929_9MICC</name>
<reference evidence="2" key="1">
    <citation type="submission" date="2017-10" db="EMBL/GenBank/DDBJ databases">
        <title>Kefir isolates.</title>
        <authorList>
            <person name="Kim Y."/>
            <person name="Blasche S."/>
        </authorList>
    </citation>
    <scope>NUCLEOTIDE SEQUENCE [LARGE SCALE GENOMIC DNA]</scope>
    <source>
        <strain evidence="2">OG2-2</strain>
    </source>
</reference>
<dbReference type="CDD" id="cd07344">
    <property type="entry name" value="M48_yhfN_like"/>
    <property type="match status" value="1"/>
</dbReference>
<organism evidence="2 3">
    <name type="scientific">Rothia dentocariosa</name>
    <dbReference type="NCBI Taxonomy" id="2047"/>
    <lineage>
        <taxon>Bacteria</taxon>
        <taxon>Bacillati</taxon>
        <taxon>Actinomycetota</taxon>
        <taxon>Actinomycetes</taxon>
        <taxon>Micrococcales</taxon>
        <taxon>Micrococcaceae</taxon>
        <taxon>Rothia</taxon>
    </lineage>
</organism>
<keyword evidence="2" id="KW-0378">Hydrolase</keyword>
<protein>
    <submittedName>
        <fullName evidence="2">Metal-dependent hydrolase</fullName>
    </submittedName>
</protein>
<feature type="domain" description="YgjP-like metallopeptidase" evidence="1">
    <location>
        <begin position="112"/>
        <end position="184"/>
    </location>
</feature>
<dbReference type="EMBL" id="PDEV01000001">
    <property type="protein sequence ID" value="PEN17456.1"/>
    <property type="molecule type" value="Genomic_DNA"/>
</dbReference>
<evidence type="ECO:0000313" key="2">
    <source>
        <dbReference type="EMBL" id="PEN17456.1"/>
    </source>
</evidence>
<proteinExistence type="predicted"/>